<evidence type="ECO:0000256" key="12">
    <source>
        <dbReference type="PROSITE-ProRule" id="PRU00261"/>
    </source>
</evidence>
<feature type="disulfide bond" evidence="11 12">
    <location>
        <begin position="33"/>
        <end position="45"/>
    </location>
</feature>
<dbReference type="PROSITE" id="PS50941">
    <property type="entry name" value="CHIT_BIND_I_2"/>
    <property type="match status" value="1"/>
</dbReference>
<dbReference type="PROSITE" id="PS00774">
    <property type="entry name" value="CHITINASE_19_2"/>
    <property type="match status" value="1"/>
</dbReference>
<dbReference type="PROSITE" id="PS00026">
    <property type="entry name" value="CHIT_BIND_I_1"/>
    <property type="match status" value="1"/>
</dbReference>
<feature type="chain" id="PRO_5044753969" description="Chitin-binding type-1 domain-containing protein" evidence="13">
    <location>
        <begin position="22"/>
        <end position="318"/>
    </location>
</feature>
<evidence type="ECO:0000256" key="8">
    <source>
        <dbReference type="ARBA" id="ARBA00023024"/>
    </source>
</evidence>
<dbReference type="EMBL" id="JBJUIK010000006">
    <property type="protein sequence ID" value="KAL3525201.1"/>
    <property type="molecule type" value="Genomic_DNA"/>
</dbReference>
<evidence type="ECO:0000256" key="9">
    <source>
        <dbReference type="ARBA" id="ARBA00023157"/>
    </source>
</evidence>
<dbReference type="PRINTS" id="PR00451">
    <property type="entry name" value="CHITINBINDNG"/>
</dbReference>
<gene>
    <name evidence="15" type="ORF">ACH5RR_013573</name>
</gene>
<dbReference type="InterPro" id="IPR016283">
    <property type="entry name" value="Glyco_hydro_19"/>
</dbReference>
<feature type="disulfide bond" evidence="11 12">
    <location>
        <begin position="56"/>
        <end position="60"/>
    </location>
</feature>
<feature type="signal peptide" evidence="13">
    <location>
        <begin position="1"/>
        <end position="21"/>
    </location>
</feature>
<dbReference type="CDD" id="cd06921">
    <property type="entry name" value="ChtBD1_GH19_hevein"/>
    <property type="match status" value="1"/>
</dbReference>
<dbReference type="InterPro" id="IPR018371">
    <property type="entry name" value="Chitin-binding_1_CS"/>
</dbReference>
<organism evidence="15 16">
    <name type="scientific">Cinchona calisaya</name>
    <dbReference type="NCBI Taxonomy" id="153742"/>
    <lineage>
        <taxon>Eukaryota</taxon>
        <taxon>Viridiplantae</taxon>
        <taxon>Streptophyta</taxon>
        <taxon>Embryophyta</taxon>
        <taxon>Tracheophyta</taxon>
        <taxon>Spermatophyta</taxon>
        <taxon>Magnoliopsida</taxon>
        <taxon>eudicotyledons</taxon>
        <taxon>Gunneridae</taxon>
        <taxon>Pentapetalae</taxon>
        <taxon>asterids</taxon>
        <taxon>lamiids</taxon>
        <taxon>Gentianales</taxon>
        <taxon>Rubiaceae</taxon>
        <taxon>Cinchonoideae</taxon>
        <taxon>Cinchoneae</taxon>
        <taxon>Cinchona</taxon>
    </lineage>
</organism>
<keyword evidence="9 11" id="KW-1015">Disulfide bond</keyword>
<dbReference type="InterPro" id="IPR001002">
    <property type="entry name" value="Chitin-bd_1"/>
</dbReference>
<accession>A0ABD3A0E7</accession>
<dbReference type="GO" id="GO:0050832">
    <property type="term" value="P:defense response to fungus"/>
    <property type="evidence" value="ECO:0007669"/>
    <property type="project" value="UniProtKB-ARBA"/>
</dbReference>
<sequence length="318" mass="33756">MKNLIFVLLTLAPLFLTISLAEQCGSQAGNALCPNGLCCSQYGWCGSTDDYCKNGCQSQCNGGSTPSPGGGGGGGSGVGSLISEDLFNQMLKYRNDPRCPSNGFYTYSAFITAAQSFSGFGTSSDDTTNKREIAAFLGQTSHETTGGWPSAPDGPYAWGYCFITENGASGTFCDSSAWPCPAGKQYYGRGPIQLTHNYNYGQAGNAIGVDLINNPDLVATDAVVSFKTAIWYWMTPQSNKPSSHDVITGRWTPTSADTAAGRVPGYGVITNIINGGLECGMGSNDKVADRIGFYKRYCDIFGIGYGDNLDCYNQRPFA</sequence>
<feature type="disulfide bond" evidence="11 12">
    <location>
        <begin position="38"/>
        <end position="52"/>
    </location>
</feature>
<dbReference type="GO" id="GO:0005773">
    <property type="term" value="C:vacuole"/>
    <property type="evidence" value="ECO:0007669"/>
    <property type="project" value="UniProtKB-SubCell"/>
</dbReference>
<dbReference type="Pfam" id="PF00187">
    <property type="entry name" value="Chitin_bind_1"/>
    <property type="match status" value="1"/>
</dbReference>
<dbReference type="SUPFAM" id="SSF53955">
    <property type="entry name" value="Lysozyme-like"/>
    <property type="match status" value="1"/>
</dbReference>
<evidence type="ECO:0000313" key="15">
    <source>
        <dbReference type="EMBL" id="KAL3525201.1"/>
    </source>
</evidence>
<evidence type="ECO:0000256" key="1">
    <source>
        <dbReference type="ARBA" id="ARBA00003102"/>
    </source>
</evidence>
<keyword evidence="6 13" id="KW-0732">Signal</keyword>
<evidence type="ECO:0000256" key="5">
    <source>
        <dbReference type="ARBA" id="ARBA00022669"/>
    </source>
</evidence>
<reference evidence="15 16" key="1">
    <citation type="submission" date="2024-11" db="EMBL/GenBank/DDBJ databases">
        <title>A near-complete genome assembly of Cinchona calisaya.</title>
        <authorList>
            <person name="Lian D.C."/>
            <person name="Zhao X.W."/>
            <person name="Wei L."/>
        </authorList>
    </citation>
    <scope>NUCLEOTIDE SEQUENCE [LARGE SCALE GENOMIC DNA]</scope>
    <source>
        <tissue evidence="15">Nenye</tissue>
    </source>
</reference>
<dbReference type="InterPro" id="IPR023346">
    <property type="entry name" value="Lysozyme-like_dom_sf"/>
</dbReference>
<evidence type="ECO:0000256" key="2">
    <source>
        <dbReference type="ARBA" id="ARBA00004116"/>
    </source>
</evidence>
<dbReference type="AlphaFoldDB" id="A0ABD3A0E7"/>
<dbReference type="PIRSF" id="PIRSF001060">
    <property type="entry name" value="Endochitinase"/>
    <property type="match status" value="1"/>
</dbReference>
<comment type="subcellular location">
    <subcellularLocation>
        <location evidence="2">Vacuole</location>
    </subcellularLocation>
</comment>
<evidence type="ECO:0000256" key="3">
    <source>
        <dbReference type="ARBA" id="ARBA00009373"/>
    </source>
</evidence>
<dbReference type="Gene3D" id="3.30.60.10">
    <property type="entry name" value="Endochitinase-like"/>
    <property type="match status" value="1"/>
</dbReference>
<dbReference type="SMART" id="SM00270">
    <property type="entry name" value="ChtBD1"/>
    <property type="match status" value="1"/>
</dbReference>
<dbReference type="PANTHER" id="PTHR22595">
    <property type="entry name" value="CHITINASE-RELATED"/>
    <property type="match status" value="1"/>
</dbReference>
<feature type="disulfide bond" evidence="11">
    <location>
        <begin position="99"/>
        <end position="161"/>
    </location>
</feature>
<dbReference type="InterPro" id="IPR036861">
    <property type="entry name" value="Endochitinase-like_sf"/>
</dbReference>
<dbReference type="GO" id="GO:0006032">
    <property type="term" value="P:chitin catabolic process"/>
    <property type="evidence" value="ECO:0007669"/>
    <property type="project" value="UniProtKB-KW"/>
</dbReference>
<comment type="caution">
    <text evidence="15">The sequence shown here is derived from an EMBL/GenBank/DDBJ whole genome shotgun (WGS) entry which is preliminary data.</text>
</comment>
<dbReference type="Gene3D" id="1.10.530.10">
    <property type="match status" value="1"/>
</dbReference>
<dbReference type="PROSITE" id="PS00773">
    <property type="entry name" value="CHITINASE_19_1"/>
    <property type="match status" value="1"/>
</dbReference>
<dbReference type="Gene3D" id="3.30.20.10">
    <property type="entry name" value="Endochitinase, domain 2"/>
    <property type="match status" value="1"/>
</dbReference>
<keyword evidence="5 12" id="KW-0147">Chitin-binding</keyword>
<dbReference type="GO" id="GO:0008061">
    <property type="term" value="F:chitin binding"/>
    <property type="evidence" value="ECO:0007669"/>
    <property type="project" value="UniProtKB-UniRule"/>
</dbReference>
<evidence type="ECO:0000256" key="6">
    <source>
        <dbReference type="ARBA" id="ARBA00022729"/>
    </source>
</evidence>
<feature type="disulfide bond" evidence="11">
    <location>
        <begin position="173"/>
        <end position="180"/>
    </location>
</feature>
<dbReference type="SUPFAM" id="SSF57016">
    <property type="entry name" value="Plant lectins/antimicrobial peptides"/>
    <property type="match status" value="1"/>
</dbReference>
<name>A0ABD3A0E7_9GENT</name>
<evidence type="ECO:0000313" key="16">
    <source>
        <dbReference type="Proteomes" id="UP001630127"/>
    </source>
</evidence>
<evidence type="ECO:0000256" key="11">
    <source>
        <dbReference type="PIRSR" id="PIRSR001060-2"/>
    </source>
</evidence>
<dbReference type="PANTHER" id="PTHR22595:SF79">
    <property type="entry name" value="CHITINASE 12"/>
    <property type="match status" value="1"/>
</dbReference>
<evidence type="ECO:0000256" key="4">
    <source>
        <dbReference type="ARBA" id="ARBA00022554"/>
    </source>
</evidence>
<dbReference type="InterPro" id="IPR000726">
    <property type="entry name" value="Glyco_hydro_19_cat"/>
</dbReference>
<dbReference type="FunFam" id="3.30.20.10:FF:000001">
    <property type="entry name" value="Endochitinase (Chitinase)"/>
    <property type="match status" value="1"/>
</dbReference>
<evidence type="ECO:0000256" key="7">
    <source>
        <dbReference type="ARBA" id="ARBA00022821"/>
    </source>
</evidence>
<keyword evidence="8" id="KW-0146">Chitin degradation</keyword>
<dbReference type="FunFam" id="3.30.60.10:FF:000001">
    <property type="entry name" value="Basic endochitinase"/>
    <property type="match status" value="1"/>
</dbReference>
<feature type="active site" description="Proton donor" evidence="10">
    <location>
        <position position="143"/>
    </location>
</feature>
<keyword evidence="16" id="KW-1185">Reference proteome</keyword>
<dbReference type="Proteomes" id="UP001630127">
    <property type="component" value="Unassembled WGS sequence"/>
</dbReference>
<evidence type="ECO:0000256" key="13">
    <source>
        <dbReference type="SAM" id="SignalP"/>
    </source>
</evidence>
<feature type="disulfide bond" evidence="11 12">
    <location>
        <begin position="24"/>
        <end position="39"/>
    </location>
</feature>
<dbReference type="Pfam" id="PF00182">
    <property type="entry name" value="Glyco_hydro_19"/>
    <property type="match status" value="1"/>
</dbReference>
<comment type="function">
    <text evidence="1">Defense against chitin-containing fungal pathogens.</text>
</comment>
<proteinExistence type="inferred from homology"/>
<keyword evidence="8" id="KW-0624">Polysaccharide degradation</keyword>
<evidence type="ECO:0000256" key="10">
    <source>
        <dbReference type="PIRSR" id="PIRSR001060-1"/>
    </source>
</evidence>
<keyword evidence="4" id="KW-0926">Vacuole</keyword>
<feature type="disulfide bond" evidence="11">
    <location>
        <begin position="279"/>
        <end position="311"/>
    </location>
</feature>
<keyword evidence="7" id="KW-0611">Plant defense</keyword>
<comment type="similarity">
    <text evidence="3">Belongs to the glycosyl hydrolase 19 family. Chitinase class I subfamily.</text>
</comment>
<evidence type="ECO:0000259" key="14">
    <source>
        <dbReference type="PROSITE" id="PS50941"/>
    </source>
</evidence>
<dbReference type="CDD" id="cd00325">
    <property type="entry name" value="chitinase_GH19"/>
    <property type="match status" value="1"/>
</dbReference>
<protein>
    <recommendedName>
        <fullName evidence="14">Chitin-binding type-1 domain-containing protein</fullName>
    </recommendedName>
</protein>
<feature type="domain" description="Chitin-binding type-1" evidence="14">
    <location>
        <begin position="21"/>
        <end position="62"/>
    </location>
</feature>
<keyword evidence="8" id="KW-0119">Carbohydrate metabolism</keyword>